<organism evidence="3">
    <name type="scientific">Streptomyces sp. NBC_00093</name>
    <dbReference type="NCBI Taxonomy" id="2975649"/>
    <lineage>
        <taxon>Bacteria</taxon>
        <taxon>Bacillati</taxon>
        <taxon>Actinomycetota</taxon>
        <taxon>Actinomycetes</taxon>
        <taxon>Kitasatosporales</taxon>
        <taxon>Streptomycetaceae</taxon>
        <taxon>Streptomyces</taxon>
    </lineage>
</organism>
<feature type="region of interest" description="Disordered" evidence="1">
    <location>
        <begin position="1202"/>
        <end position="1270"/>
    </location>
</feature>
<keyword evidence="2" id="KW-0472">Membrane</keyword>
<feature type="compositionally biased region" description="Polar residues" evidence="1">
    <location>
        <begin position="1232"/>
        <end position="1241"/>
    </location>
</feature>
<gene>
    <name evidence="3" type="ORF">OHA22_15265</name>
</gene>
<feature type="compositionally biased region" description="Polar residues" evidence="1">
    <location>
        <begin position="1261"/>
        <end position="1270"/>
    </location>
</feature>
<protein>
    <submittedName>
        <fullName evidence="3">Uncharacterized protein</fullName>
    </submittedName>
</protein>
<feature type="compositionally biased region" description="Low complexity" evidence="1">
    <location>
        <begin position="866"/>
        <end position="878"/>
    </location>
</feature>
<feature type="compositionally biased region" description="Low complexity" evidence="1">
    <location>
        <begin position="1131"/>
        <end position="1150"/>
    </location>
</feature>
<keyword evidence="2" id="KW-0812">Transmembrane</keyword>
<feature type="compositionally biased region" description="Polar residues" evidence="1">
    <location>
        <begin position="497"/>
        <end position="518"/>
    </location>
</feature>
<feature type="region of interest" description="Disordered" evidence="1">
    <location>
        <begin position="898"/>
        <end position="968"/>
    </location>
</feature>
<feature type="transmembrane region" description="Helical" evidence="2">
    <location>
        <begin position="205"/>
        <end position="233"/>
    </location>
</feature>
<feature type="compositionally biased region" description="Low complexity" evidence="1">
    <location>
        <begin position="1036"/>
        <end position="1092"/>
    </location>
</feature>
<feature type="region of interest" description="Disordered" evidence="1">
    <location>
        <begin position="1113"/>
        <end position="1150"/>
    </location>
</feature>
<evidence type="ECO:0000256" key="1">
    <source>
        <dbReference type="SAM" id="MobiDB-lite"/>
    </source>
</evidence>
<evidence type="ECO:0000313" key="3">
    <source>
        <dbReference type="EMBL" id="WTT16787.1"/>
    </source>
</evidence>
<evidence type="ECO:0000256" key="2">
    <source>
        <dbReference type="SAM" id="Phobius"/>
    </source>
</evidence>
<feature type="compositionally biased region" description="Polar residues" evidence="1">
    <location>
        <begin position="1202"/>
        <end position="1211"/>
    </location>
</feature>
<feature type="region of interest" description="Disordered" evidence="1">
    <location>
        <begin position="1033"/>
        <end position="1100"/>
    </location>
</feature>
<feature type="compositionally biased region" description="Low complexity" evidence="1">
    <location>
        <begin position="1212"/>
        <end position="1231"/>
    </location>
</feature>
<feature type="compositionally biased region" description="Pro residues" evidence="1">
    <location>
        <begin position="943"/>
        <end position="952"/>
    </location>
</feature>
<proteinExistence type="predicted"/>
<keyword evidence="2" id="KW-1133">Transmembrane helix</keyword>
<reference evidence="3" key="1">
    <citation type="submission" date="2022-10" db="EMBL/GenBank/DDBJ databases">
        <title>The complete genomes of actinobacterial strains from the NBC collection.</title>
        <authorList>
            <person name="Joergensen T.S."/>
            <person name="Alvarez Arevalo M."/>
            <person name="Sterndorff E.B."/>
            <person name="Faurdal D."/>
            <person name="Vuksanovic O."/>
            <person name="Mourched A.-S."/>
            <person name="Charusanti P."/>
            <person name="Shaw S."/>
            <person name="Blin K."/>
            <person name="Weber T."/>
        </authorList>
    </citation>
    <scope>NUCLEOTIDE SEQUENCE</scope>
    <source>
        <strain evidence="3">NBC_00093</strain>
    </source>
</reference>
<feature type="region of interest" description="Disordered" evidence="1">
    <location>
        <begin position="865"/>
        <end position="884"/>
    </location>
</feature>
<feature type="compositionally biased region" description="Low complexity" evidence="1">
    <location>
        <begin position="114"/>
        <end position="123"/>
    </location>
</feature>
<feature type="region of interest" description="Disordered" evidence="1">
    <location>
        <begin position="114"/>
        <end position="135"/>
    </location>
</feature>
<feature type="compositionally biased region" description="Polar residues" evidence="1">
    <location>
        <begin position="1113"/>
        <end position="1130"/>
    </location>
</feature>
<name>A0AAU1ZWW0_9ACTN</name>
<sequence>MARRHPTGWEVLGFSEDPTPGDPEAIRNLSRNYRELGDGAGEALGLLRDDGRIRQGKGQAMDALKERIKELPGMLEDTRDSFQRAATAYDDYANTLTEAQSMLDRAIDQGQEVAATANAETPAQAPPDATPEQVEAREGEVNRINGAKQQLSAAQSLGRDAERLREDGSRRASVVLDDAASKAIPERGALKKLGDFLADNPFLEIIAGILVGIISVFLPFVGVILGAIVFAFTIIRMASQGKFDVGEIVIGLLTLVPGGVLLGGLGKLGLTGAKVAKFAPFFAKLGKGAGTISAGLAKIVQGSTFIRKIINPLSKGLAGTGLKITPGLALAGKVGIDVATDFGLGLLAAGITAKVDKKKFDIGGAALGGLVGAATGGLLGAFGGTKFANSIKNAFTIKGKFKSNIDKAFSPASLGITNGTFKPGDILFVNGLELPQKIGFNGINSSTTVDAGTGALKTKVSTPDGTKTEAKLTPAAQKPDLVGDGLPFFEPPAPVVSTKTTTPDGFTSETTGGTNTIKSPVGDVITSNGTQTTITTPLEGPGIGQKASDVAFAPFAPGFKDKPTINTELTPGGGFTTSGSFGDISTVGNGGPTVINPPTVPGADPAVVIPPNFTIDGNGITTPSGITVNDQGAFTTVSGDGFSIGNGNNTTSVFNNPNPANGAAPVITHDPATGVVDIDLGNNTVINANTGIGNGSITVNGGSPVDIDNAGNITVTNNQGGNQTVTVPPANSAAPVTVVDGNVTTSLPPGGGATITTPNGAGNITTTLDNTGFTVNTGAPNPSTVQFNGPAGTLDVTPGTGQPITVSPDGGVQVGGITTNPNGGGTIEAAGKSIAFTPDKATFTTNDTSFDVGTNGAFDVGNISQSPTGTITTPTSTTVVNPDGSAVLTTDGQQFTIGKDGTIAPIDTGAGTTGAPGTSTAGTPGTSTAGAPGTSTAGGADRPPTPPPPLPQPAVGSPVTLGDATIGVDGTGGSTITFKGDNDTTVSVNNGNTTVKSGSFQVTTTPNGITATNTTGFTPVQFSSTVTNGGTTFTAGHGNTTVSTGTNNGTGLPTTVTGPGTQPGVTVTPAGDGNPTTVTTTDGSTSTLTGNGAHTDVGTTPVASAATDNAGALTTQAPAGGSTTVVNNPDGTTVATDNTNNTNNFGVGNNKTVTDGTVTIAPGTTGAGNTPTADITNTGTGTQATLTNGGIDSQGITTSIDAGGNVTFTNQPAPGAPTTTTTSSPDGSLTTNGPDNTTVQVPNRPAGPPQGAPGAVPPAANTITNGNGSTIATDGTDITLSQNGFTTKFDGNNGTVTTVSDKFGVGHQVDPAGQTTVLNSPSKADIAADNTQVTVNTPANTGFLGGPKFTGGENTLSNGPNGPTITTHGATPVAEPGTTVVHGPNANGPDGEFSVTYGPAKGEFAPGGVTGLGPAPGAVADTVGNPVGTNPGDTQIGTATGNGQGAIEVPAFDGGGSIKHEGGFNGKSTVDTGTVTISKSPGTQENPLTAGQKSGVVDGPLNPIDPAPANGPETFTVGGNGDNGPSVEIPVQGGGSTVHGGGDSFDVKSTGDGTFEVSVPGSTNPGDTVIIGPDGTLTGPNVITPPPPVGNGPVQLPTASLSNGTTVTGGANPFVTSPQGTEGPTAAFNNGTATTTNGTAIATNGAGTVITQNPDGTANFQSNVPAQGGGNQTTNLDIANDGVSGTVTTTDGAGNQSTFNVDAGESGAIKVKDGAGQTTELDASGGFQQNHSPVHDYYANTGGPDSVTDLNVYGYEAVTSAIKGAIGNLATAGFQIAGGTDQQTALENAGIKTGLGVGNSLANKKLENDYIFKTKAPEVAVAILPTKFIAGINNNEHTDLNPAPTKFPTNQ</sequence>
<feature type="region of interest" description="Disordered" evidence="1">
    <location>
        <begin position="1"/>
        <end position="22"/>
    </location>
</feature>
<feature type="region of interest" description="Disordered" evidence="1">
    <location>
        <begin position="1162"/>
        <end position="1181"/>
    </location>
</feature>
<feature type="transmembrane region" description="Helical" evidence="2">
    <location>
        <begin position="245"/>
        <end position="265"/>
    </location>
</feature>
<accession>A0AAU1ZWW0</accession>
<feature type="region of interest" description="Disordered" evidence="1">
    <location>
        <begin position="494"/>
        <end position="524"/>
    </location>
</feature>
<feature type="compositionally biased region" description="Low complexity" evidence="1">
    <location>
        <begin position="908"/>
        <end position="940"/>
    </location>
</feature>
<dbReference type="EMBL" id="CP108222">
    <property type="protein sequence ID" value="WTT16787.1"/>
    <property type="molecule type" value="Genomic_DNA"/>
</dbReference>